<dbReference type="OrthoDB" id="5243299at2"/>
<dbReference type="RefSeq" id="WP_142258836.1">
    <property type="nucleotide sequence ID" value="NZ_BMPV01000003.1"/>
</dbReference>
<dbReference type="GO" id="GO:0009231">
    <property type="term" value="P:riboflavin biosynthetic process"/>
    <property type="evidence" value="ECO:0007669"/>
    <property type="project" value="InterPro"/>
</dbReference>
<gene>
    <name evidence="5" type="ORF">FHX40_1390</name>
</gene>
<keyword evidence="2" id="KW-0521">NADP</keyword>
<dbReference type="InterPro" id="IPR050765">
    <property type="entry name" value="Riboflavin_Biosynth_HTPR"/>
</dbReference>
<accession>A0A543IVV4</accession>
<proteinExistence type="predicted"/>
<dbReference type="NCBIfam" id="NF010663">
    <property type="entry name" value="PRK14059.1-1"/>
    <property type="match status" value="1"/>
</dbReference>
<evidence type="ECO:0000313" key="5">
    <source>
        <dbReference type="EMBL" id="TQM74708.1"/>
    </source>
</evidence>
<dbReference type="Pfam" id="PF01872">
    <property type="entry name" value="RibD_C"/>
    <property type="match status" value="1"/>
</dbReference>
<sequence length="244" mass="26025">MRQILPEPSATPLDDEDLAAAYACPDREWLRVNMVASVDGAAWLDGLSGGLSGAGDRRIFGILRGLADVILAGAATVRGEGYRPARPRPAWEPLRAGRPPAPPIAVVTRRLDLDLDAELFTDAPPYARTIVITTEAAPEERRRAAAERAEVIVAGADRVDVRRAVAALRDLGHRHILCEGGPRLNAQLVAAGLVDELCLTISPMLVGGGAARILDGTSSPTGLRLAHVLTDNGFLFCRYTREDA</sequence>
<keyword evidence="3" id="KW-0560">Oxidoreductase</keyword>
<dbReference type="Gene3D" id="3.40.430.10">
    <property type="entry name" value="Dihydrofolate Reductase, subunit A"/>
    <property type="match status" value="1"/>
</dbReference>
<dbReference type="SUPFAM" id="SSF53597">
    <property type="entry name" value="Dihydrofolate reductase-like"/>
    <property type="match status" value="1"/>
</dbReference>
<comment type="caution">
    <text evidence="5">The sequence shown here is derived from an EMBL/GenBank/DDBJ whole genome shotgun (WGS) entry which is preliminary data.</text>
</comment>
<dbReference type="InterPro" id="IPR002734">
    <property type="entry name" value="RibDG_C"/>
</dbReference>
<dbReference type="InterPro" id="IPR024072">
    <property type="entry name" value="DHFR-like_dom_sf"/>
</dbReference>
<evidence type="ECO:0000256" key="1">
    <source>
        <dbReference type="ARBA" id="ARBA00005104"/>
    </source>
</evidence>
<evidence type="ECO:0000256" key="2">
    <source>
        <dbReference type="ARBA" id="ARBA00022857"/>
    </source>
</evidence>
<dbReference type="PANTHER" id="PTHR38011">
    <property type="entry name" value="DIHYDROFOLATE REDUCTASE FAMILY PROTEIN (AFU_ORTHOLOGUE AFUA_8G06820)"/>
    <property type="match status" value="1"/>
</dbReference>
<feature type="domain" description="Bacterial bifunctional deaminase-reductase C-terminal" evidence="4">
    <location>
        <begin position="29"/>
        <end position="230"/>
    </location>
</feature>
<evidence type="ECO:0000313" key="6">
    <source>
        <dbReference type="Proteomes" id="UP000319213"/>
    </source>
</evidence>
<comment type="pathway">
    <text evidence="1">Cofactor biosynthesis; riboflavin biosynthesis.</text>
</comment>
<protein>
    <submittedName>
        <fullName evidence="5">Riboflavin biosynthesis pyrimidine reductase</fullName>
    </submittedName>
</protein>
<dbReference type="AlphaFoldDB" id="A0A543IVV4"/>
<dbReference type="PANTHER" id="PTHR38011:SF7">
    <property type="entry name" value="2,5-DIAMINO-6-RIBOSYLAMINO-4(3H)-PYRIMIDINONE 5'-PHOSPHATE REDUCTASE"/>
    <property type="match status" value="1"/>
</dbReference>
<name>A0A543IVV4_9ACTN</name>
<dbReference type="GO" id="GO:0008703">
    <property type="term" value="F:5-amino-6-(5-phosphoribosylamino)uracil reductase activity"/>
    <property type="evidence" value="ECO:0007669"/>
    <property type="project" value="InterPro"/>
</dbReference>
<evidence type="ECO:0000259" key="4">
    <source>
        <dbReference type="Pfam" id="PF01872"/>
    </source>
</evidence>
<dbReference type="Proteomes" id="UP000319213">
    <property type="component" value="Unassembled WGS sequence"/>
</dbReference>
<evidence type="ECO:0000256" key="3">
    <source>
        <dbReference type="ARBA" id="ARBA00023002"/>
    </source>
</evidence>
<reference evidence="5 6" key="1">
    <citation type="submission" date="2019-06" db="EMBL/GenBank/DDBJ databases">
        <title>Sequencing the genomes of 1000 actinobacteria strains.</title>
        <authorList>
            <person name="Klenk H.-P."/>
        </authorList>
    </citation>
    <scope>NUCLEOTIDE SEQUENCE [LARGE SCALE GENOMIC DNA]</scope>
    <source>
        <strain evidence="5 6">DSM 43186</strain>
    </source>
</reference>
<dbReference type="EMBL" id="VFPQ01000001">
    <property type="protein sequence ID" value="TQM74708.1"/>
    <property type="molecule type" value="Genomic_DNA"/>
</dbReference>
<keyword evidence="6" id="KW-1185">Reference proteome</keyword>
<organism evidence="5 6">
    <name type="scientific">Thermopolyspora flexuosa</name>
    <dbReference type="NCBI Taxonomy" id="103836"/>
    <lineage>
        <taxon>Bacteria</taxon>
        <taxon>Bacillati</taxon>
        <taxon>Actinomycetota</taxon>
        <taxon>Actinomycetes</taxon>
        <taxon>Streptosporangiales</taxon>
        <taxon>Streptosporangiaceae</taxon>
        <taxon>Thermopolyspora</taxon>
    </lineage>
</organism>